<name>A0A916XN84_9HYPH</name>
<keyword evidence="1" id="KW-0812">Transmembrane</keyword>
<gene>
    <name evidence="2" type="ORF">GCM10010994_53240</name>
</gene>
<protein>
    <submittedName>
        <fullName evidence="2">Uncharacterized protein</fullName>
    </submittedName>
</protein>
<keyword evidence="3" id="KW-1185">Reference proteome</keyword>
<evidence type="ECO:0000313" key="3">
    <source>
        <dbReference type="Proteomes" id="UP000637002"/>
    </source>
</evidence>
<evidence type="ECO:0000313" key="2">
    <source>
        <dbReference type="EMBL" id="GGC88685.1"/>
    </source>
</evidence>
<dbReference type="Proteomes" id="UP000637002">
    <property type="component" value="Unassembled WGS sequence"/>
</dbReference>
<evidence type="ECO:0000256" key="1">
    <source>
        <dbReference type="SAM" id="Phobius"/>
    </source>
</evidence>
<keyword evidence="1" id="KW-0472">Membrane</keyword>
<reference evidence="2" key="1">
    <citation type="journal article" date="2014" name="Int. J. Syst. Evol. Microbiol.">
        <title>Complete genome sequence of Corynebacterium casei LMG S-19264T (=DSM 44701T), isolated from a smear-ripened cheese.</title>
        <authorList>
            <consortium name="US DOE Joint Genome Institute (JGI-PGF)"/>
            <person name="Walter F."/>
            <person name="Albersmeier A."/>
            <person name="Kalinowski J."/>
            <person name="Ruckert C."/>
        </authorList>
    </citation>
    <scope>NUCLEOTIDE SEQUENCE</scope>
    <source>
        <strain evidence="2">CGMCC 1.12919</strain>
    </source>
</reference>
<dbReference type="EMBL" id="BMGG01000011">
    <property type="protein sequence ID" value="GGC88685.1"/>
    <property type="molecule type" value="Genomic_DNA"/>
</dbReference>
<dbReference type="RefSeq" id="WP_188612220.1">
    <property type="nucleotide sequence ID" value="NZ_BMGG01000011.1"/>
</dbReference>
<feature type="transmembrane region" description="Helical" evidence="1">
    <location>
        <begin position="46"/>
        <end position="66"/>
    </location>
</feature>
<accession>A0A916XN84</accession>
<proteinExistence type="predicted"/>
<dbReference type="AlphaFoldDB" id="A0A916XN84"/>
<keyword evidence="1" id="KW-1133">Transmembrane helix</keyword>
<sequence>MSPASRRPDDRDVPLHLEDPLRRDETVFTTWREPTERLALARSRGVFDAAVIGSVLIIFAIGAIAGPSPIGGASVRHTLAELEATAEMPAPPLHARGATTIAQPQDGQCGIAARLRTAVAQVSARIYGQL</sequence>
<reference evidence="2" key="2">
    <citation type="submission" date="2020-09" db="EMBL/GenBank/DDBJ databases">
        <authorList>
            <person name="Sun Q."/>
            <person name="Zhou Y."/>
        </authorList>
    </citation>
    <scope>NUCLEOTIDE SEQUENCE</scope>
    <source>
        <strain evidence="2">CGMCC 1.12919</strain>
    </source>
</reference>
<comment type="caution">
    <text evidence="2">The sequence shown here is derived from an EMBL/GenBank/DDBJ whole genome shotgun (WGS) entry which is preliminary data.</text>
</comment>
<organism evidence="2 3">
    <name type="scientific">Chelatococcus reniformis</name>
    <dbReference type="NCBI Taxonomy" id="1494448"/>
    <lineage>
        <taxon>Bacteria</taxon>
        <taxon>Pseudomonadati</taxon>
        <taxon>Pseudomonadota</taxon>
        <taxon>Alphaproteobacteria</taxon>
        <taxon>Hyphomicrobiales</taxon>
        <taxon>Chelatococcaceae</taxon>
        <taxon>Chelatococcus</taxon>
    </lineage>
</organism>